<dbReference type="SUPFAM" id="SSF52418">
    <property type="entry name" value="Nucleoside phosphorylase/phosphoribosyltransferase catalytic domain"/>
    <property type="match status" value="1"/>
</dbReference>
<dbReference type="GO" id="GO:0005829">
    <property type="term" value="C:cytosol"/>
    <property type="evidence" value="ECO:0007669"/>
    <property type="project" value="TreeGrafter"/>
</dbReference>
<dbReference type="Proteomes" id="UP001198242">
    <property type="component" value="Unassembled WGS sequence"/>
</dbReference>
<feature type="domain" description="Glycosyl transferase family 3 N-terminal" evidence="11">
    <location>
        <begin position="3"/>
        <end position="65"/>
    </location>
</feature>
<keyword evidence="6 9" id="KW-0057">Aromatic amino acid biosynthesis</keyword>
<keyword evidence="5 9" id="KW-0822">Tryptophan biosynthesis</keyword>
<evidence type="ECO:0000256" key="8">
    <source>
        <dbReference type="ARBA" id="ARBA00061188"/>
    </source>
</evidence>
<keyword evidence="2 9" id="KW-0028">Amino-acid biosynthesis</keyword>
<dbReference type="SUPFAM" id="SSF47648">
    <property type="entry name" value="Nucleoside phosphorylase/phosphoribosyltransferase N-terminal domain"/>
    <property type="match status" value="1"/>
</dbReference>
<feature type="binding site" evidence="9">
    <location>
        <position position="80"/>
    </location>
    <ligand>
        <name>anthranilate</name>
        <dbReference type="ChEBI" id="CHEBI:16567"/>
        <label>1</label>
    </ligand>
</feature>
<dbReference type="EC" id="2.4.2.18" evidence="9"/>
<protein>
    <recommendedName>
        <fullName evidence="9">Anthranilate phosphoribosyltransferase</fullName>
        <ecNumber evidence="9">2.4.2.18</ecNumber>
    </recommendedName>
</protein>
<evidence type="ECO:0000259" key="10">
    <source>
        <dbReference type="Pfam" id="PF00591"/>
    </source>
</evidence>
<comment type="pathway">
    <text evidence="1 9">Amino-acid biosynthesis; L-tryptophan biosynthesis; L-tryptophan from chorismate: step 2/5.</text>
</comment>
<dbReference type="Gene3D" id="1.20.970.10">
    <property type="entry name" value="Transferase, Pyrimidine Nucleoside Phosphorylase, Chain C"/>
    <property type="match status" value="1"/>
</dbReference>
<keyword evidence="9" id="KW-0479">Metal-binding</keyword>
<dbReference type="InterPro" id="IPR035902">
    <property type="entry name" value="Nuc_phospho_transferase"/>
</dbReference>
<feature type="binding site" evidence="9">
    <location>
        <position position="226"/>
    </location>
    <ligand>
        <name>Mg(2+)</name>
        <dbReference type="ChEBI" id="CHEBI:18420"/>
        <label>2</label>
    </ligand>
</feature>
<feature type="binding site" evidence="9">
    <location>
        <position position="92"/>
    </location>
    <ligand>
        <name>Mg(2+)</name>
        <dbReference type="ChEBI" id="CHEBI:18420"/>
        <label>1</label>
    </ligand>
</feature>
<keyword evidence="3 9" id="KW-0328">Glycosyltransferase</keyword>
<evidence type="ECO:0000256" key="7">
    <source>
        <dbReference type="ARBA" id="ARBA00052328"/>
    </source>
</evidence>
<feature type="binding site" evidence="9">
    <location>
        <begin position="83"/>
        <end position="84"/>
    </location>
    <ligand>
        <name>5-phospho-alpha-D-ribose 1-diphosphate</name>
        <dbReference type="ChEBI" id="CHEBI:58017"/>
    </ligand>
</feature>
<dbReference type="PANTHER" id="PTHR43285">
    <property type="entry name" value="ANTHRANILATE PHOSPHORIBOSYLTRANSFERASE"/>
    <property type="match status" value="1"/>
</dbReference>
<dbReference type="Pfam" id="PF00591">
    <property type="entry name" value="Glycos_transf_3"/>
    <property type="match status" value="1"/>
</dbReference>
<keyword evidence="13" id="KW-1185">Reference proteome</keyword>
<feature type="binding site" evidence="9">
    <location>
        <position position="226"/>
    </location>
    <ligand>
        <name>Mg(2+)</name>
        <dbReference type="ChEBI" id="CHEBI:18420"/>
        <label>1</label>
    </ligand>
</feature>
<comment type="catalytic activity">
    <reaction evidence="7 9">
        <text>N-(5-phospho-beta-D-ribosyl)anthranilate + diphosphate = 5-phospho-alpha-D-ribose 1-diphosphate + anthranilate</text>
        <dbReference type="Rhea" id="RHEA:11768"/>
        <dbReference type="ChEBI" id="CHEBI:16567"/>
        <dbReference type="ChEBI" id="CHEBI:18277"/>
        <dbReference type="ChEBI" id="CHEBI:33019"/>
        <dbReference type="ChEBI" id="CHEBI:58017"/>
        <dbReference type="EC" id="2.4.2.18"/>
    </reaction>
</comment>
<dbReference type="InterPro" id="IPR005940">
    <property type="entry name" value="Anthranilate_Pribosyl_Tfrase"/>
</dbReference>
<comment type="subunit">
    <text evidence="9">Homodimer.</text>
</comment>
<comment type="cofactor">
    <cofactor evidence="9">
        <name>Mg(2+)</name>
        <dbReference type="ChEBI" id="CHEBI:18420"/>
    </cofactor>
    <text evidence="9">Binds 2 magnesium ions per monomer.</text>
</comment>
<dbReference type="EMBL" id="JAJEQM010000015">
    <property type="protein sequence ID" value="MCC2211233.1"/>
    <property type="molecule type" value="Genomic_DNA"/>
</dbReference>
<evidence type="ECO:0000256" key="4">
    <source>
        <dbReference type="ARBA" id="ARBA00022679"/>
    </source>
</evidence>
<dbReference type="PANTHER" id="PTHR43285:SF2">
    <property type="entry name" value="ANTHRANILATE PHOSPHORIBOSYLTRANSFERASE"/>
    <property type="match status" value="1"/>
</dbReference>
<feature type="binding site" evidence="9">
    <location>
        <position position="111"/>
    </location>
    <ligand>
        <name>anthranilate</name>
        <dbReference type="ChEBI" id="CHEBI:16567"/>
        <label>1</label>
    </ligand>
</feature>
<evidence type="ECO:0000259" key="11">
    <source>
        <dbReference type="Pfam" id="PF02885"/>
    </source>
</evidence>
<dbReference type="AlphaFoldDB" id="A0AAE3E095"/>
<evidence type="ECO:0000313" key="12">
    <source>
        <dbReference type="EMBL" id="MCC2211233.1"/>
    </source>
</evidence>
<dbReference type="Gene3D" id="3.40.1030.10">
    <property type="entry name" value="Nucleoside phosphorylase/phosphoribosyltransferase catalytic domain"/>
    <property type="match status" value="1"/>
</dbReference>
<comment type="similarity">
    <text evidence="9">Belongs to the anthranilate phosphoribosyltransferase family.</text>
</comment>
<dbReference type="InterPro" id="IPR000312">
    <property type="entry name" value="Glycosyl_Trfase_fam3"/>
</dbReference>
<evidence type="ECO:0000256" key="6">
    <source>
        <dbReference type="ARBA" id="ARBA00023141"/>
    </source>
</evidence>
<dbReference type="GO" id="GO:0000162">
    <property type="term" value="P:L-tryptophan biosynthetic process"/>
    <property type="evidence" value="ECO:0007669"/>
    <property type="project" value="UniProtKB-UniRule"/>
</dbReference>
<dbReference type="InterPro" id="IPR036320">
    <property type="entry name" value="Glycosyl_Trfase_fam3_N_dom_sf"/>
</dbReference>
<feature type="binding site" evidence="9">
    <location>
        <position position="166"/>
    </location>
    <ligand>
        <name>anthranilate</name>
        <dbReference type="ChEBI" id="CHEBI:16567"/>
        <label>2</label>
    </ligand>
</feature>
<evidence type="ECO:0000256" key="9">
    <source>
        <dbReference type="HAMAP-Rule" id="MF_00211"/>
    </source>
</evidence>
<feature type="domain" description="Glycosyl transferase family 3" evidence="10">
    <location>
        <begin position="74"/>
        <end position="322"/>
    </location>
</feature>
<dbReference type="HAMAP" id="MF_00211">
    <property type="entry name" value="TrpD"/>
    <property type="match status" value="1"/>
</dbReference>
<dbReference type="Pfam" id="PF02885">
    <property type="entry name" value="Glycos_trans_3N"/>
    <property type="match status" value="1"/>
</dbReference>
<dbReference type="NCBIfam" id="TIGR01245">
    <property type="entry name" value="trpD"/>
    <property type="match status" value="1"/>
</dbReference>
<dbReference type="InterPro" id="IPR017459">
    <property type="entry name" value="Glycosyl_Trfase_fam3_N_dom"/>
</dbReference>
<feature type="binding site" evidence="9">
    <location>
        <position position="120"/>
    </location>
    <ligand>
        <name>5-phospho-alpha-D-ribose 1-diphosphate</name>
        <dbReference type="ChEBI" id="CHEBI:58017"/>
    </ligand>
</feature>
<evidence type="ECO:0000256" key="1">
    <source>
        <dbReference type="ARBA" id="ARBA00004907"/>
    </source>
</evidence>
<organism evidence="12 13">
    <name type="scientific">Hominilimicola fabiformis</name>
    <dbReference type="NCBI Taxonomy" id="2885356"/>
    <lineage>
        <taxon>Bacteria</taxon>
        <taxon>Bacillati</taxon>
        <taxon>Bacillota</taxon>
        <taxon>Clostridia</taxon>
        <taxon>Eubacteriales</taxon>
        <taxon>Oscillospiraceae</taxon>
        <taxon>Hominilimicola</taxon>
    </lineage>
</organism>
<reference evidence="12 13" key="1">
    <citation type="submission" date="2021-10" db="EMBL/GenBank/DDBJ databases">
        <title>Anaerobic single-cell dispensing facilitates the cultivation of human gut bacteria.</title>
        <authorList>
            <person name="Afrizal A."/>
        </authorList>
    </citation>
    <scope>NUCLEOTIDE SEQUENCE [LARGE SCALE GENOMIC DNA]</scope>
    <source>
        <strain evidence="12 13">CLA-AA-H232</strain>
    </source>
</reference>
<feature type="binding site" evidence="9">
    <location>
        <begin position="90"/>
        <end position="93"/>
    </location>
    <ligand>
        <name>5-phospho-alpha-D-ribose 1-diphosphate</name>
        <dbReference type="ChEBI" id="CHEBI:58017"/>
    </ligand>
</feature>
<evidence type="ECO:0000256" key="2">
    <source>
        <dbReference type="ARBA" id="ARBA00022605"/>
    </source>
</evidence>
<evidence type="ECO:0000313" key="13">
    <source>
        <dbReference type="Proteomes" id="UP001198242"/>
    </source>
</evidence>
<evidence type="ECO:0000256" key="5">
    <source>
        <dbReference type="ARBA" id="ARBA00022822"/>
    </source>
</evidence>
<evidence type="ECO:0000256" key="3">
    <source>
        <dbReference type="ARBA" id="ARBA00022676"/>
    </source>
</evidence>
<comment type="similarity">
    <text evidence="8">In the C-terminal section; belongs to the anthranilate phosphoribosyltransferase family.</text>
</comment>
<feature type="binding site" evidence="9">
    <location>
        <position position="80"/>
    </location>
    <ligand>
        <name>5-phospho-alpha-D-ribose 1-diphosphate</name>
        <dbReference type="ChEBI" id="CHEBI:58017"/>
    </ligand>
</feature>
<proteinExistence type="inferred from homology"/>
<comment type="function">
    <text evidence="9">Catalyzes the transfer of the phosphoribosyl group of 5-phosphorylribose-1-pyrophosphate (PRPP) to anthranilate to yield N-(5'-phosphoribosyl)-anthranilate (PRA).</text>
</comment>
<dbReference type="GO" id="GO:0004048">
    <property type="term" value="F:anthranilate phosphoribosyltransferase activity"/>
    <property type="evidence" value="ECO:0007669"/>
    <property type="project" value="UniProtKB-UniRule"/>
</dbReference>
<feature type="binding site" evidence="9">
    <location>
        <begin position="108"/>
        <end position="116"/>
    </location>
    <ligand>
        <name>5-phospho-alpha-D-ribose 1-diphosphate</name>
        <dbReference type="ChEBI" id="CHEBI:58017"/>
    </ligand>
</feature>
<comment type="caution">
    <text evidence="9">Lacks conserved residue(s) required for the propagation of feature annotation.</text>
</comment>
<gene>
    <name evidence="9 12" type="primary">trpD</name>
    <name evidence="12" type="ORF">LKE05_10590</name>
</gene>
<dbReference type="GO" id="GO:0000287">
    <property type="term" value="F:magnesium ion binding"/>
    <property type="evidence" value="ECO:0007669"/>
    <property type="project" value="UniProtKB-UniRule"/>
</dbReference>
<dbReference type="FunFam" id="3.40.1030.10:FF:000002">
    <property type="entry name" value="Anthranilate phosphoribosyltransferase"/>
    <property type="match status" value="1"/>
</dbReference>
<sequence>MMKELLKKVTEGQNLTREEAAKAMDMMLEGTASPVLVSAFLTALRMKGETVDEIVGCTEMMKSKGGSVKLDTDEYIDFVGTGGDGANSFNISTTSMFVCAAAGVTVAKHGNRAASSKSGASDLLEALGANIMLEPKQVEQCINETGMGFMNAMKFHKAMKNVGPIRKEIGIRTIFNMLGPLSNPSNASRQVIGVFSPEKVSVFAKVMSEMGVKRAMIVCGSDGMDEITVTGKTLVNEIIDGKIVVYEIDPHDYGIEYADASDITGGDGKENAEIAKSIFNGEKSARRDIIVLNSAAGIYIGGKADSYKEAVEIAKQTIDSGNVMDKVNEFVAETKKFN</sequence>
<keyword evidence="9" id="KW-0460">Magnesium</keyword>
<feature type="binding site" evidence="9">
    <location>
        <position position="225"/>
    </location>
    <ligand>
        <name>Mg(2+)</name>
        <dbReference type="ChEBI" id="CHEBI:18420"/>
        <label>2</label>
    </ligand>
</feature>
<feature type="binding site" evidence="9">
    <location>
        <position position="88"/>
    </location>
    <ligand>
        <name>5-phospho-alpha-D-ribose 1-diphosphate</name>
        <dbReference type="ChEBI" id="CHEBI:58017"/>
    </ligand>
</feature>
<name>A0AAE3E095_9FIRM</name>
<keyword evidence="4 9" id="KW-0808">Transferase</keyword>
<accession>A0AAE3E095</accession>
<comment type="caution">
    <text evidence="12">The sequence shown here is derived from an EMBL/GenBank/DDBJ whole genome shotgun (WGS) entry which is preliminary data.</text>
</comment>